<dbReference type="EMBL" id="JWIN03000013">
    <property type="protein sequence ID" value="KAB1269201.1"/>
    <property type="molecule type" value="Genomic_DNA"/>
</dbReference>
<evidence type="ECO:0000256" key="1">
    <source>
        <dbReference type="SAM" id="MobiDB-lite"/>
    </source>
</evidence>
<accession>A0A5N4DDH4</accession>
<keyword evidence="3" id="KW-1185">Reference proteome</keyword>
<feature type="compositionally biased region" description="Low complexity" evidence="1">
    <location>
        <begin position="854"/>
        <end position="864"/>
    </location>
</feature>
<feature type="compositionally biased region" description="Basic and acidic residues" evidence="1">
    <location>
        <begin position="366"/>
        <end position="383"/>
    </location>
</feature>
<protein>
    <submittedName>
        <fullName evidence="2">Uncharacterized protein</fullName>
    </submittedName>
</protein>
<feature type="region of interest" description="Disordered" evidence="1">
    <location>
        <begin position="707"/>
        <end position="751"/>
    </location>
</feature>
<comment type="caution">
    <text evidence="2">The sequence shown here is derived from an EMBL/GenBank/DDBJ whole genome shotgun (WGS) entry which is preliminary data.</text>
</comment>
<reference evidence="2 3" key="1">
    <citation type="journal article" date="2019" name="Mol. Ecol. Resour.">
        <title>Improving Illumina assemblies with Hi-C and long reads: an example with the North African dromedary.</title>
        <authorList>
            <person name="Elbers J.P."/>
            <person name="Rogers M.F."/>
            <person name="Perelman P.L."/>
            <person name="Proskuryakova A.A."/>
            <person name="Serdyukova N.A."/>
            <person name="Johnson W.E."/>
            <person name="Horin P."/>
            <person name="Corander J."/>
            <person name="Murphy D."/>
            <person name="Burger P.A."/>
        </authorList>
    </citation>
    <scope>NUCLEOTIDE SEQUENCE [LARGE SCALE GENOMIC DNA]</scope>
    <source>
        <strain evidence="2">Drom800</strain>
        <tissue evidence="2">Blood</tissue>
    </source>
</reference>
<proteinExistence type="predicted"/>
<sequence length="1137" mass="120603">MEGVVSQDAPSLGSKDAWGLVAGAARNNPLCGPGSPVAYLLLKPLREETQWPFPIKCPRDTCLTPLQGLAHVICGRGTCYCLPSRHEQLPGSSHPSPNPERDTFWGLLLPSRILMIIFSPSAGLASNTAQEGPLPLLGYHTLLPHPAVRIPWLSGPSCSDKPRLGGILPVSVFWIVSGLKHLPKVPLASIEGPILVPISRHLAGNHTHLYAERWGGCQGTGLGSCLVQELLPGLACSLVPEVLQGAERPGRGPESFSWCVWQPALLPLRAWPQFSTATTLPPIGLIPGRQSRLAEGRTTHPPGFLEMFPAFSREDVLGERVWSTGKETWCKAQAAIPQLRAPGGSDGAVNTEYCDPPNSMRCGADNNRDHEGDRGPGTRERRSGQGRGWKLSVRPAGSGAATRLGCPLPGAGFSGGGEGGRRRGAPQAARPQLPSQAEHLGPLALGVSFLALLCLLVLVLVLLLDAAEARRPAAALRGRRPVGAFGVEQPAQRGAGHRGGGAPSAEVLLAHVARVALALQALEVAEGSQRGRALVRPRPAARRGRQHHGLWARLVAVDPGEDARVAPVRRAVGDARQQVGVRRPAAPGAPRAYALARLHADAVRPQRQLHLGAPTRPAASPDLAHGVVGAAVALGMQGDGVGSSLLSSTFWRRLRNTRPRRSSGQSGSRSGQERRKLESSDVLFALHLASSSTSTNLLRLQGSIAAAARGPGGAGSSRAPCPAAGGGEGAQKPAAPGSREAGRRRRQCPVPGRASFTDAWCPAGLAAEMPGRRPSVWEQLPPGVAPAVREARRGRGWAGWRRPLGPNWGDPAVPAAQIAAAGRVRPRARLRWGLLQASRLHLPGLPTSPGGTASSLVPSSRPPLSLSPPPRRLALLFARDPAQARGRLRSRHLLKRTRGICQCRFLRPRWWSHLLLEHSHRPSPTAMSSGGFLMRLAHFASCLHSGKPAEVAEQCSGKILSLGEAFSQATGPELGGQSLLQRLVVPLAWTKLGGYSLRVTHERALTLLSASYALYGWGTLHPPLRPSSRGSHWRGVLGCWERHSVPGSPGVSHRTNTQVLSVVSEQLIWGVFQIRNEPRGFGWARPNQGQPAGFRILGGNKNSPHPKAASQNAPSTLPGKGQEAGGSGQQQHLNLQG</sequence>
<name>A0A5N4DDH4_CAMDR</name>
<evidence type="ECO:0000313" key="2">
    <source>
        <dbReference type="EMBL" id="KAB1269201.1"/>
    </source>
</evidence>
<organism evidence="2 3">
    <name type="scientific">Camelus dromedarius</name>
    <name type="common">Dromedary</name>
    <name type="synonym">Arabian camel</name>
    <dbReference type="NCBI Taxonomy" id="9838"/>
    <lineage>
        <taxon>Eukaryota</taxon>
        <taxon>Metazoa</taxon>
        <taxon>Chordata</taxon>
        <taxon>Craniata</taxon>
        <taxon>Vertebrata</taxon>
        <taxon>Euteleostomi</taxon>
        <taxon>Mammalia</taxon>
        <taxon>Eutheria</taxon>
        <taxon>Laurasiatheria</taxon>
        <taxon>Artiodactyla</taxon>
        <taxon>Tylopoda</taxon>
        <taxon>Camelidae</taxon>
        <taxon>Camelus</taxon>
    </lineage>
</organism>
<feature type="region of interest" description="Disordered" evidence="1">
    <location>
        <begin position="843"/>
        <end position="865"/>
    </location>
</feature>
<dbReference type="Proteomes" id="UP000299084">
    <property type="component" value="Unassembled WGS sequence"/>
</dbReference>
<feature type="region of interest" description="Disordered" evidence="1">
    <location>
        <begin position="656"/>
        <end position="677"/>
    </location>
</feature>
<feature type="region of interest" description="Disordered" evidence="1">
    <location>
        <begin position="357"/>
        <end position="433"/>
    </location>
</feature>
<feature type="region of interest" description="Disordered" evidence="1">
    <location>
        <begin position="1081"/>
        <end position="1137"/>
    </location>
</feature>
<evidence type="ECO:0000313" key="3">
    <source>
        <dbReference type="Proteomes" id="UP000299084"/>
    </source>
</evidence>
<dbReference type="AlphaFoldDB" id="A0A5N4DDH4"/>
<gene>
    <name evidence="2" type="ORF">Cadr_000013361</name>
</gene>